<comment type="caution">
    <text evidence="2">The sequence shown here is derived from an EMBL/GenBank/DDBJ whole genome shotgun (WGS) entry which is preliminary data.</text>
</comment>
<accession>A0A9D4DEA3</accession>
<proteinExistence type="predicted"/>
<reference evidence="2" key="1">
    <citation type="journal article" date="2019" name="bioRxiv">
        <title>The Genome of the Zebra Mussel, Dreissena polymorpha: A Resource for Invasive Species Research.</title>
        <authorList>
            <person name="McCartney M.A."/>
            <person name="Auch B."/>
            <person name="Kono T."/>
            <person name="Mallez S."/>
            <person name="Zhang Y."/>
            <person name="Obille A."/>
            <person name="Becker A."/>
            <person name="Abrahante J.E."/>
            <person name="Garbe J."/>
            <person name="Badalamenti J.P."/>
            <person name="Herman A."/>
            <person name="Mangelson H."/>
            <person name="Liachko I."/>
            <person name="Sullivan S."/>
            <person name="Sone E.D."/>
            <person name="Koren S."/>
            <person name="Silverstein K.A.T."/>
            <person name="Beckman K.B."/>
            <person name="Gohl D.M."/>
        </authorList>
    </citation>
    <scope>NUCLEOTIDE SEQUENCE</scope>
    <source>
        <strain evidence="2">Duluth1</strain>
        <tissue evidence="2">Whole animal</tissue>
    </source>
</reference>
<keyword evidence="3" id="KW-1185">Reference proteome</keyword>
<reference evidence="2" key="2">
    <citation type="submission" date="2020-11" db="EMBL/GenBank/DDBJ databases">
        <authorList>
            <person name="McCartney M.A."/>
            <person name="Auch B."/>
            <person name="Kono T."/>
            <person name="Mallez S."/>
            <person name="Becker A."/>
            <person name="Gohl D.M."/>
            <person name="Silverstein K.A.T."/>
            <person name="Koren S."/>
            <person name="Bechman K.B."/>
            <person name="Herman A."/>
            <person name="Abrahante J.E."/>
            <person name="Garbe J."/>
        </authorList>
    </citation>
    <scope>NUCLEOTIDE SEQUENCE</scope>
    <source>
        <strain evidence="2">Duluth1</strain>
        <tissue evidence="2">Whole animal</tissue>
    </source>
</reference>
<organism evidence="2 3">
    <name type="scientific">Dreissena polymorpha</name>
    <name type="common">Zebra mussel</name>
    <name type="synonym">Mytilus polymorpha</name>
    <dbReference type="NCBI Taxonomy" id="45954"/>
    <lineage>
        <taxon>Eukaryota</taxon>
        <taxon>Metazoa</taxon>
        <taxon>Spiralia</taxon>
        <taxon>Lophotrochozoa</taxon>
        <taxon>Mollusca</taxon>
        <taxon>Bivalvia</taxon>
        <taxon>Autobranchia</taxon>
        <taxon>Heteroconchia</taxon>
        <taxon>Euheterodonta</taxon>
        <taxon>Imparidentia</taxon>
        <taxon>Neoheterodontei</taxon>
        <taxon>Myida</taxon>
        <taxon>Dreissenoidea</taxon>
        <taxon>Dreissenidae</taxon>
        <taxon>Dreissena</taxon>
    </lineage>
</organism>
<evidence type="ECO:0000256" key="1">
    <source>
        <dbReference type="SAM" id="MobiDB-lite"/>
    </source>
</evidence>
<protein>
    <submittedName>
        <fullName evidence="2">Uncharacterized protein</fullName>
    </submittedName>
</protein>
<dbReference type="AlphaFoldDB" id="A0A9D4DEA3"/>
<dbReference type="EMBL" id="JAIWYP010000010">
    <property type="protein sequence ID" value="KAH3747103.1"/>
    <property type="molecule type" value="Genomic_DNA"/>
</dbReference>
<feature type="region of interest" description="Disordered" evidence="1">
    <location>
        <begin position="18"/>
        <end position="38"/>
    </location>
</feature>
<evidence type="ECO:0000313" key="3">
    <source>
        <dbReference type="Proteomes" id="UP000828390"/>
    </source>
</evidence>
<name>A0A9D4DEA3_DREPO</name>
<dbReference type="Proteomes" id="UP000828390">
    <property type="component" value="Unassembled WGS sequence"/>
</dbReference>
<gene>
    <name evidence="2" type="ORF">DPMN_181525</name>
</gene>
<sequence>MTLTSRVAPAVKSTTLRTDYERAGTNGREVSTESRGRYQCRHQNEGRCEELEDVTSYKEFRETLTKNSSNAAEV</sequence>
<evidence type="ECO:0000313" key="2">
    <source>
        <dbReference type="EMBL" id="KAH3747103.1"/>
    </source>
</evidence>